<comment type="subcellular location">
    <subcellularLocation>
        <location evidence="1">Membrane</location>
        <topology evidence="1">Multi-pass membrane protein</topology>
    </subcellularLocation>
</comment>
<evidence type="ECO:0000256" key="1">
    <source>
        <dbReference type="ARBA" id="ARBA00004141"/>
    </source>
</evidence>
<proteinExistence type="inferred from homology"/>
<keyword evidence="12" id="KW-0456">Lyase</keyword>
<feature type="domain" description="DUF8041" evidence="15">
    <location>
        <begin position="507"/>
        <end position="674"/>
    </location>
</feature>
<keyword evidence="8 14" id="KW-1133">Transmembrane helix</keyword>
<evidence type="ECO:0000256" key="4">
    <source>
        <dbReference type="ARBA" id="ARBA00013122"/>
    </source>
</evidence>
<dbReference type="GO" id="GO:0016020">
    <property type="term" value="C:membrane"/>
    <property type="evidence" value="ECO:0007669"/>
    <property type="project" value="UniProtKB-SubCell"/>
</dbReference>
<evidence type="ECO:0000256" key="6">
    <source>
        <dbReference type="ARBA" id="ARBA00022692"/>
    </source>
</evidence>
<evidence type="ECO:0000256" key="9">
    <source>
        <dbReference type="ARBA" id="ARBA00023098"/>
    </source>
</evidence>
<organism evidence="16 17">
    <name type="scientific">Eleusine coracana subsp. coracana</name>
    <dbReference type="NCBI Taxonomy" id="191504"/>
    <lineage>
        <taxon>Eukaryota</taxon>
        <taxon>Viridiplantae</taxon>
        <taxon>Streptophyta</taxon>
        <taxon>Embryophyta</taxon>
        <taxon>Tracheophyta</taxon>
        <taxon>Spermatophyta</taxon>
        <taxon>Magnoliopsida</taxon>
        <taxon>Liliopsida</taxon>
        <taxon>Poales</taxon>
        <taxon>Poaceae</taxon>
        <taxon>PACMAD clade</taxon>
        <taxon>Chloridoideae</taxon>
        <taxon>Cynodonteae</taxon>
        <taxon>Eleusininae</taxon>
        <taxon>Eleusine</taxon>
    </lineage>
</organism>
<dbReference type="AlphaFoldDB" id="A0AAV5FNX3"/>
<keyword evidence="9" id="KW-0443">Lipid metabolism</keyword>
<dbReference type="EC" id="4.2.1.134" evidence="4"/>
<feature type="transmembrane region" description="Helical" evidence="14">
    <location>
        <begin position="268"/>
        <end position="287"/>
    </location>
</feature>
<name>A0AAV5FNX3_ELECO</name>
<dbReference type="PANTHER" id="PTHR33981">
    <property type="entry name" value="EXPRESSED PROTEIN"/>
    <property type="match status" value="1"/>
</dbReference>
<comment type="caution">
    <text evidence="16">The sequence shown here is derived from an EMBL/GenBank/DDBJ whole genome shotgun (WGS) entry which is preliminary data.</text>
</comment>
<feature type="compositionally biased region" description="Polar residues" evidence="13">
    <location>
        <begin position="708"/>
        <end position="717"/>
    </location>
</feature>
<dbReference type="EMBL" id="BQKI01000095">
    <property type="protein sequence ID" value="GJN37483.1"/>
    <property type="molecule type" value="Genomic_DNA"/>
</dbReference>
<feature type="transmembrane region" description="Helical" evidence="14">
    <location>
        <begin position="307"/>
        <end position="323"/>
    </location>
</feature>
<keyword evidence="7" id="KW-0276">Fatty acid metabolism</keyword>
<evidence type="ECO:0000256" key="13">
    <source>
        <dbReference type="SAM" id="MobiDB-lite"/>
    </source>
</evidence>
<feature type="transmembrane region" description="Helical" evidence="14">
    <location>
        <begin position="330"/>
        <end position="349"/>
    </location>
</feature>
<dbReference type="GO" id="GO:0006633">
    <property type="term" value="P:fatty acid biosynthetic process"/>
    <property type="evidence" value="ECO:0007669"/>
    <property type="project" value="UniProtKB-KW"/>
</dbReference>
<feature type="transmembrane region" description="Helical" evidence="14">
    <location>
        <begin position="188"/>
        <end position="208"/>
    </location>
</feature>
<dbReference type="Proteomes" id="UP001054889">
    <property type="component" value="Unassembled WGS sequence"/>
</dbReference>
<dbReference type="InterPro" id="IPR058354">
    <property type="entry name" value="DUF8041"/>
</dbReference>
<evidence type="ECO:0000256" key="14">
    <source>
        <dbReference type="SAM" id="Phobius"/>
    </source>
</evidence>
<protein>
    <recommendedName>
        <fullName evidence="4">very-long-chain (3R)-3-hydroxyacyl-CoA dehydratase</fullName>
        <ecNumber evidence="4">4.2.1.134</ecNumber>
    </recommendedName>
</protein>
<dbReference type="GO" id="GO:0102158">
    <property type="term" value="F:very-long-chain (3R)-3-hydroxyacyl-CoA dehydratase activity"/>
    <property type="evidence" value="ECO:0007669"/>
    <property type="project" value="UniProtKB-EC"/>
</dbReference>
<keyword evidence="17" id="KW-1185">Reference proteome</keyword>
<keyword evidence="11" id="KW-0275">Fatty acid biosynthesis</keyword>
<feature type="transmembrane region" description="Helical" evidence="14">
    <location>
        <begin position="149"/>
        <end position="168"/>
    </location>
</feature>
<gene>
    <name evidence="16" type="primary">gb26442</name>
    <name evidence="16" type="ORF">PR202_gb26442</name>
</gene>
<comment type="pathway">
    <text evidence="2">Lipid metabolism; fatty acid biosynthesis.</text>
</comment>
<feature type="transmembrane region" description="Helical" evidence="14">
    <location>
        <begin position="228"/>
        <end position="247"/>
    </location>
</feature>
<feature type="transmembrane region" description="Helical" evidence="14">
    <location>
        <begin position="109"/>
        <end position="129"/>
    </location>
</feature>
<evidence type="ECO:0000256" key="3">
    <source>
        <dbReference type="ARBA" id="ARBA00007811"/>
    </source>
</evidence>
<keyword evidence="5" id="KW-0444">Lipid biosynthesis</keyword>
<evidence type="ECO:0000259" key="15">
    <source>
        <dbReference type="Pfam" id="PF26145"/>
    </source>
</evidence>
<dbReference type="Pfam" id="PF26145">
    <property type="entry name" value="DUF8041"/>
    <property type="match status" value="1"/>
</dbReference>
<reference evidence="16" key="2">
    <citation type="submission" date="2021-12" db="EMBL/GenBank/DDBJ databases">
        <title>Resequencing data analysis of finger millet.</title>
        <authorList>
            <person name="Hatakeyama M."/>
            <person name="Aluri S."/>
            <person name="Balachadran M.T."/>
            <person name="Sivarajan S.R."/>
            <person name="Poveda L."/>
            <person name="Shimizu-Inatsugi R."/>
            <person name="Schlapbach R."/>
            <person name="Sreeman S.M."/>
            <person name="Shimizu K.K."/>
        </authorList>
    </citation>
    <scope>NUCLEOTIDE SEQUENCE</scope>
</reference>
<evidence type="ECO:0000256" key="7">
    <source>
        <dbReference type="ARBA" id="ARBA00022832"/>
    </source>
</evidence>
<dbReference type="PANTHER" id="PTHR33981:SF3">
    <property type="entry name" value="EXPRESSED PROTEIN"/>
    <property type="match status" value="1"/>
</dbReference>
<sequence length="768" mass="85684">MAGAGSAVRRLYLSIYNWVVFLGWAQVLYYAVLTLLASGHGAVYAAVEPPLQFAQTAAIMEIQSHVLVTPLVISWSITEIIRYSFFGVKETIGFTPSWLLWLRYNTFMVLYPIGILCEVGLICFALPYVKASEKYCFRMPNKWNGSLDHSYTSIVAIIFYVPGGPHMFRYMLAQRKKALLRSKTMAQVLYYAILALLGSGHETIYAAVEQPLLFTQTAAFMETHSHVAVTSLILCWSITDIIRYSFFGLKETFGVIPYWLLWLRYNSFMVFVPIALVSELGLIYAALPYMKASEKYCLKMPNKWNFSFYYDMASVLLTILYIPGQQSGMLVGVLIALLLLHEGFLITNLDLRIGGGNSSVSWARLRHNHTGRTKEKERRELSTGEPLLTSLSMENSNSHPCTLLSMDSAGSHPASDSVGCGGANGVGSGGNRELFIIPRREPAHLVPPDINLPLSTDPSPPPSSWSHDPFNMFDVNLGTHSYESEVALTLPKLTSNGHVAVGVGARKCAKRGDSIWGAWFFFSHYFRPALVEKPKGKVTRDATGSIVGFDKADLRLDVFLVQHDMENVYMWVFKERPDNALGKMQLRSFMNGHSKHGEPSFPFSADKGFARSHRMQRKHYRGLSNPQCLHGIEIVNSPNLSAVPEADMKRWAELTGRELNFSIPSEASDFESWRNLPSTDFELDRPQPPSSKSVPHTSHNHKKGLNGSGLNLSTPPSSDDGMDLSPKCAKRRKDLSSHSVEEDTAMANNSCSDREQEVEVHTGSFMDA</sequence>
<dbReference type="Pfam" id="PF04387">
    <property type="entry name" value="PTPLA"/>
    <property type="match status" value="2"/>
</dbReference>
<evidence type="ECO:0000256" key="8">
    <source>
        <dbReference type="ARBA" id="ARBA00022989"/>
    </source>
</evidence>
<evidence type="ECO:0000256" key="5">
    <source>
        <dbReference type="ARBA" id="ARBA00022516"/>
    </source>
</evidence>
<evidence type="ECO:0000256" key="10">
    <source>
        <dbReference type="ARBA" id="ARBA00023136"/>
    </source>
</evidence>
<keyword evidence="6 14" id="KW-0812">Transmembrane</keyword>
<keyword evidence="10 14" id="KW-0472">Membrane</keyword>
<evidence type="ECO:0000256" key="12">
    <source>
        <dbReference type="ARBA" id="ARBA00023239"/>
    </source>
</evidence>
<feature type="transmembrane region" description="Helical" evidence="14">
    <location>
        <begin position="15"/>
        <end position="36"/>
    </location>
</feature>
<evidence type="ECO:0000313" key="17">
    <source>
        <dbReference type="Proteomes" id="UP001054889"/>
    </source>
</evidence>
<dbReference type="InterPro" id="IPR007482">
    <property type="entry name" value="Tyr_Pase-like_PTPLA"/>
</dbReference>
<comment type="similarity">
    <text evidence="3">Belongs to the very long-chain fatty acids dehydratase HACD family.</text>
</comment>
<feature type="region of interest" description="Disordered" evidence="13">
    <location>
        <begin position="678"/>
        <end position="768"/>
    </location>
</feature>
<evidence type="ECO:0000313" key="16">
    <source>
        <dbReference type="EMBL" id="GJN37483.1"/>
    </source>
</evidence>
<accession>A0AAV5FNX3</accession>
<evidence type="ECO:0000256" key="2">
    <source>
        <dbReference type="ARBA" id="ARBA00005194"/>
    </source>
</evidence>
<evidence type="ECO:0000256" key="11">
    <source>
        <dbReference type="ARBA" id="ARBA00023160"/>
    </source>
</evidence>
<reference evidence="16" key="1">
    <citation type="journal article" date="2018" name="DNA Res.">
        <title>Multiple hybrid de novo genome assembly of finger millet, an orphan allotetraploid crop.</title>
        <authorList>
            <person name="Hatakeyama M."/>
            <person name="Aluri S."/>
            <person name="Balachadran M.T."/>
            <person name="Sivarajan S.R."/>
            <person name="Patrignani A."/>
            <person name="Gruter S."/>
            <person name="Poveda L."/>
            <person name="Shimizu-Inatsugi R."/>
            <person name="Baeten J."/>
            <person name="Francoijs K.J."/>
            <person name="Nataraja K.N."/>
            <person name="Reddy Y.A.N."/>
            <person name="Phadnis S."/>
            <person name="Ravikumar R.L."/>
            <person name="Schlapbach R."/>
            <person name="Sreeman S.M."/>
            <person name="Shimizu K.K."/>
        </authorList>
    </citation>
    <scope>NUCLEOTIDE SEQUENCE</scope>
</reference>